<reference evidence="3" key="1">
    <citation type="journal article" date="2021" name="PeerJ">
        <title>Extensive microbial diversity within the chicken gut microbiome revealed by metagenomics and culture.</title>
        <authorList>
            <person name="Gilroy R."/>
            <person name="Ravi A."/>
            <person name="Getino M."/>
            <person name="Pursley I."/>
            <person name="Horton D.L."/>
            <person name="Alikhan N.F."/>
            <person name="Baker D."/>
            <person name="Gharbi K."/>
            <person name="Hall N."/>
            <person name="Watson M."/>
            <person name="Adriaenssens E.M."/>
            <person name="Foster-Nyarko E."/>
            <person name="Jarju S."/>
            <person name="Secka A."/>
            <person name="Antonio M."/>
            <person name="Oren A."/>
            <person name="Chaudhuri R.R."/>
            <person name="La Ragione R."/>
            <person name="Hildebrand F."/>
            <person name="Pallen M.J."/>
        </authorList>
    </citation>
    <scope>NUCLEOTIDE SEQUENCE</scope>
    <source>
        <strain evidence="3">ChiGjej3B3-7470</strain>
    </source>
</reference>
<dbReference type="InterPro" id="IPR012495">
    <property type="entry name" value="TadE-like_dom"/>
</dbReference>
<reference evidence="3" key="2">
    <citation type="submission" date="2021-09" db="EMBL/GenBank/DDBJ databases">
        <authorList>
            <person name="Gilroy R."/>
        </authorList>
    </citation>
    <scope>NUCLEOTIDE SEQUENCE</scope>
    <source>
        <strain evidence="3">ChiGjej3B3-7470</strain>
    </source>
</reference>
<dbReference type="EMBL" id="DYZF01000214">
    <property type="protein sequence ID" value="HJE52009.1"/>
    <property type="molecule type" value="Genomic_DNA"/>
</dbReference>
<protein>
    <submittedName>
        <fullName evidence="3">Pilus assembly protein</fullName>
    </submittedName>
</protein>
<name>A0A921JQW0_9ACTN</name>
<comment type="caution">
    <text evidence="3">The sequence shown here is derived from an EMBL/GenBank/DDBJ whole genome shotgun (WGS) entry which is preliminary data.</text>
</comment>
<evidence type="ECO:0000313" key="4">
    <source>
        <dbReference type="Proteomes" id="UP000712713"/>
    </source>
</evidence>
<dbReference type="Pfam" id="PF07811">
    <property type="entry name" value="TadE"/>
    <property type="match status" value="1"/>
</dbReference>
<feature type="domain" description="TadE-like" evidence="2">
    <location>
        <begin position="9"/>
        <end position="50"/>
    </location>
</feature>
<gene>
    <name evidence="3" type="ORF">K8V15_08540</name>
</gene>
<evidence type="ECO:0000259" key="2">
    <source>
        <dbReference type="Pfam" id="PF07811"/>
    </source>
</evidence>
<keyword evidence="1" id="KW-0472">Membrane</keyword>
<dbReference type="AlphaFoldDB" id="A0A921JQW0"/>
<evidence type="ECO:0000313" key="3">
    <source>
        <dbReference type="EMBL" id="HJE52009.1"/>
    </source>
</evidence>
<proteinExistence type="predicted"/>
<sequence>MSRGERGLSASVEAAIILPVLVLFLGLLISSARISIAQQHVDSAAASGARAASLERGSRAAESAARDAVEAALVASDTGCSTLQVGVEAAALEAPLASAGSVRVEITCEASLSDVALPLIPGGVTLNSARSSPVDPLRGR</sequence>
<evidence type="ECO:0000256" key="1">
    <source>
        <dbReference type="SAM" id="Phobius"/>
    </source>
</evidence>
<keyword evidence="1" id="KW-1133">Transmembrane helix</keyword>
<keyword evidence="1" id="KW-0812">Transmembrane</keyword>
<accession>A0A921JQW0</accession>
<dbReference type="Proteomes" id="UP000712713">
    <property type="component" value="Unassembled WGS sequence"/>
</dbReference>
<feature type="transmembrane region" description="Helical" evidence="1">
    <location>
        <begin position="12"/>
        <end position="32"/>
    </location>
</feature>
<organism evidence="3 4">
    <name type="scientific">Tessaracoccus flavescens</name>
    <dbReference type="NCBI Taxonomy" id="399497"/>
    <lineage>
        <taxon>Bacteria</taxon>
        <taxon>Bacillati</taxon>
        <taxon>Actinomycetota</taxon>
        <taxon>Actinomycetes</taxon>
        <taxon>Propionibacteriales</taxon>
        <taxon>Propionibacteriaceae</taxon>
        <taxon>Tessaracoccus</taxon>
    </lineage>
</organism>